<name>A0AAW1PUJ4_9CHLO</name>
<dbReference type="InterPro" id="IPR004342">
    <property type="entry name" value="EXS_C"/>
</dbReference>
<keyword evidence="3 6" id="KW-1133">Transmembrane helix</keyword>
<proteinExistence type="predicted"/>
<evidence type="ECO:0000256" key="3">
    <source>
        <dbReference type="ARBA" id="ARBA00022989"/>
    </source>
</evidence>
<comment type="subcellular location">
    <subcellularLocation>
        <location evidence="1">Membrane</location>
        <topology evidence="1">Multi-pass membrane protein</topology>
    </subcellularLocation>
</comment>
<organism evidence="8 9">
    <name type="scientific">Symbiochloris irregularis</name>
    <dbReference type="NCBI Taxonomy" id="706552"/>
    <lineage>
        <taxon>Eukaryota</taxon>
        <taxon>Viridiplantae</taxon>
        <taxon>Chlorophyta</taxon>
        <taxon>core chlorophytes</taxon>
        <taxon>Trebouxiophyceae</taxon>
        <taxon>Trebouxiales</taxon>
        <taxon>Trebouxiaceae</taxon>
        <taxon>Symbiochloris</taxon>
    </lineage>
</organism>
<dbReference type="PANTHER" id="PTHR10783">
    <property type="entry name" value="XENOTROPIC AND POLYTROPIC RETROVIRUS RECEPTOR 1-RELATED"/>
    <property type="match status" value="1"/>
</dbReference>
<dbReference type="Pfam" id="PF03124">
    <property type="entry name" value="EXS"/>
    <property type="match status" value="1"/>
</dbReference>
<comment type="caution">
    <text evidence="8">The sequence shown here is derived from an EMBL/GenBank/DDBJ whole genome shotgun (WGS) entry which is preliminary data.</text>
</comment>
<feature type="transmembrane region" description="Helical" evidence="6">
    <location>
        <begin position="73"/>
        <end position="92"/>
    </location>
</feature>
<dbReference type="EMBL" id="JALJOQ010000004">
    <property type="protein sequence ID" value="KAK9813520.1"/>
    <property type="molecule type" value="Genomic_DNA"/>
</dbReference>
<evidence type="ECO:0000256" key="1">
    <source>
        <dbReference type="ARBA" id="ARBA00004141"/>
    </source>
</evidence>
<evidence type="ECO:0000256" key="2">
    <source>
        <dbReference type="ARBA" id="ARBA00022692"/>
    </source>
</evidence>
<evidence type="ECO:0000256" key="4">
    <source>
        <dbReference type="ARBA" id="ARBA00023136"/>
    </source>
</evidence>
<dbReference type="PANTHER" id="PTHR10783:SF46">
    <property type="entry name" value="PROTEIN ERD1 HOMOLOG 2"/>
    <property type="match status" value="1"/>
</dbReference>
<evidence type="ECO:0000259" key="7">
    <source>
        <dbReference type="PROSITE" id="PS51380"/>
    </source>
</evidence>
<keyword evidence="2 6" id="KW-0812">Transmembrane</keyword>
<feature type="compositionally biased region" description="Acidic residues" evidence="5">
    <location>
        <begin position="436"/>
        <end position="445"/>
    </location>
</feature>
<dbReference type="PROSITE" id="PS51380">
    <property type="entry name" value="EXS"/>
    <property type="match status" value="1"/>
</dbReference>
<accession>A0AAW1PUJ4</accession>
<sequence length="445" mass="50888">MELSKAVGLERPKGHQLAEKIASGSINPHANARPPPGYTAQKIAFLVWLIICTYITLSSLATTSNDQYEVFHIYYQPLFVLVAMLWLWCVNVRYFEAHNLRYDLCFSAHDQRYLLSCRQLLQVTALGTVIVGSSATLFAWHGSRHELAAASLHPPVMYCLLVALVLLPANVAYKETRLFFSTTMFRVATPFREVSWADFLLADVVTSLAKALSDTERAICLLISGTIMQPHDSDQVCGNASWLIPLGLSLPYAWRLLQCLRVYTDTGARPQLFNALKYSTAFPVILLSSLKYQVTPNQWDAYYKPLWLASAFLNSAYSYFWDLERDWEIKAFTSRQGEPLMGCVRKPPLPNKISYWPGFYYYLMASNLILRLSWTYKLSPHLRHNHATVMGFTLLEVIRRFQWMFVRVEVELRKIQAHKPEHGQLVPPPPPPAAEKEDDENTFLI</sequence>
<keyword evidence="4 6" id="KW-0472">Membrane</keyword>
<feature type="transmembrane region" description="Helical" evidence="6">
    <location>
        <begin position="43"/>
        <end position="61"/>
    </location>
</feature>
<feature type="transmembrane region" description="Helical" evidence="6">
    <location>
        <begin position="152"/>
        <end position="173"/>
    </location>
</feature>
<keyword evidence="9" id="KW-1185">Reference proteome</keyword>
<protein>
    <recommendedName>
        <fullName evidence="7">EXS domain-containing protein</fullName>
    </recommendedName>
</protein>
<feature type="transmembrane region" description="Helical" evidence="6">
    <location>
        <begin position="120"/>
        <end position="140"/>
    </location>
</feature>
<feature type="region of interest" description="Disordered" evidence="5">
    <location>
        <begin position="420"/>
        <end position="445"/>
    </location>
</feature>
<gene>
    <name evidence="8" type="ORF">WJX73_004163</name>
</gene>
<evidence type="ECO:0000313" key="9">
    <source>
        <dbReference type="Proteomes" id="UP001465755"/>
    </source>
</evidence>
<evidence type="ECO:0000256" key="5">
    <source>
        <dbReference type="SAM" id="MobiDB-lite"/>
    </source>
</evidence>
<reference evidence="8 9" key="1">
    <citation type="journal article" date="2024" name="Nat. Commun.">
        <title>Phylogenomics reveals the evolutionary origins of lichenization in chlorophyte algae.</title>
        <authorList>
            <person name="Puginier C."/>
            <person name="Libourel C."/>
            <person name="Otte J."/>
            <person name="Skaloud P."/>
            <person name="Haon M."/>
            <person name="Grisel S."/>
            <person name="Petersen M."/>
            <person name="Berrin J.G."/>
            <person name="Delaux P.M."/>
            <person name="Dal Grande F."/>
            <person name="Keller J."/>
        </authorList>
    </citation>
    <scope>NUCLEOTIDE SEQUENCE [LARGE SCALE GENOMIC DNA]</scope>
    <source>
        <strain evidence="8 9">SAG 2036</strain>
    </source>
</reference>
<evidence type="ECO:0000313" key="8">
    <source>
        <dbReference type="EMBL" id="KAK9813520.1"/>
    </source>
</evidence>
<evidence type="ECO:0000256" key="6">
    <source>
        <dbReference type="SAM" id="Phobius"/>
    </source>
</evidence>
<dbReference type="AlphaFoldDB" id="A0AAW1PUJ4"/>
<dbReference type="GO" id="GO:0005737">
    <property type="term" value="C:cytoplasm"/>
    <property type="evidence" value="ECO:0007669"/>
    <property type="project" value="TreeGrafter"/>
</dbReference>
<dbReference type="GO" id="GO:0016020">
    <property type="term" value="C:membrane"/>
    <property type="evidence" value="ECO:0007669"/>
    <property type="project" value="UniProtKB-SubCell"/>
</dbReference>
<feature type="domain" description="EXS" evidence="7">
    <location>
        <begin position="235"/>
        <end position="440"/>
    </location>
</feature>
<dbReference type="Proteomes" id="UP001465755">
    <property type="component" value="Unassembled WGS sequence"/>
</dbReference>